<protein>
    <recommendedName>
        <fullName evidence="5">Fibronectin type-III domain-containing protein</fullName>
    </recommendedName>
</protein>
<dbReference type="InterPro" id="IPR050991">
    <property type="entry name" value="ECM_Regulatory_Proteins"/>
</dbReference>
<keyword evidence="3" id="KW-0119">Carbohydrate metabolism</keyword>
<dbReference type="Gene3D" id="2.60.40.10">
    <property type="entry name" value="Immunoglobulins"/>
    <property type="match status" value="3"/>
</dbReference>
<comment type="caution">
    <text evidence="6">The sequence shown here is derived from an EMBL/GenBank/DDBJ whole genome shotgun (WGS) entry which is preliminary data.</text>
</comment>
<dbReference type="RefSeq" id="WP_107573575.1">
    <property type="nucleotide sequence ID" value="NZ_PZPL01000001.1"/>
</dbReference>
<evidence type="ECO:0000313" key="7">
    <source>
        <dbReference type="Proteomes" id="UP000241085"/>
    </source>
</evidence>
<keyword evidence="3" id="KW-0624">Polysaccharide degradation</keyword>
<feature type="domain" description="Fibronectin type-III" evidence="5">
    <location>
        <begin position="257"/>
        <end position="354"/>
    </location>
</feature>
<dbReference type="EMBL" id="PZPL01000001">
    <property type="protein sequence ID" value="PTL71740.1"/>
    <property type="molecule type" value="Genomic_DNA"/>
</dbReference>
<dbReference type="InterPro" id="IPR036116">
    <property type="entry name" value="FN3_sf"/>
</dbReference>
<name>A0A2T4UQE4_9MICO</name>
<feature type="signal peptide" evidence="4">
    <location>
        <begin position="1"/>
        <end position="26"/>
    </location>
</feature>
<dbReference type="Pfam" id="PF00041">
    <property type="entry name" value="fn3"/>
    <property type="match status" value="2"/>
</dbReference>
<sequence>MRRTAASFSLLLVLLMSFLVASPAQAAGSPSAPTNIVAATSTCTTPVLISWDAPSAPVRGYRVHVYQTIADEHEDYVDYYDDTVALYSVSGSTSLSVDLPYGSYHFEVASVLDFTAPFSGGSNGVRLQASATQSAPTKIDFTHVANTPAPSNLSSSFRPDLTAGTFSWSNPTPPGGECGFEYFVWTLKSQYSETYDDGSREGFVDSSITTTTVPLERNMRYEFCVRAASGWQPSYEGEIFFDDLPATCTKFNTGSSVPSPVSDIRADEDGASITITWDAPSRDGGANITGYRVGRDNTDASGSGPWKTVVAADRRSQTFTNLRPNTEYTFFAQPVNANGSGEISTVTIVSQPYYAPSEPRNVVAIPDGATRSAVLKWVAPESTGGTSITGYRVARNGIDAAGAGPWSTIVSPSKLEQTFTNLAAGASYILSVSAINVAGESQPVERLVVVGGSILTAPTPTISGTATVGSTLTANAGTWGPAPVALAYQWRANGTAISGATAGTYRLASADAGKTITVAVTGSKSGYVSTTRVSTATAAVSGGALTAATPTVTGTAKVGSTLTANTGTWGPAPVTFSYQWKADGVALSGATAGTYKPSSATLGKKITVTVTGSKTGYTGSSRTSVATAAVVAGTLTAVTPTITGTARVGSTLTAVPGAWGPAPVAFTYQWKANGTALSGATGSTYQPSAATLGKTITVTVSGTKVGYTSATRTSAATAAVASGTLTAATPKITGTAKVGSTLTATAGTWGPAPVALTYQWKANGTAISGATATTYKPTSATVGRTITVTVTGKKTAYTTATRTSAATAAVVR</sequence>
<evidence type="ECO:0000256" key="3">
    <source>
        <dbReference type="ARBA" id="ARBA00023326"/>
    </source>
</evidence>
<proteinExistence type="predicted"/>
<dbReference type="PANTHER" id="PTHR46708">
    <property type="entry name" value="TENASCIN"/>
    <property type="match status" value="1"/>
</dbReference>
<evidence type="ECO:0000259" key="5">
    <source>
        <dbReference type="PROSITE" id="PS50853"/>
    </source>
</evidence>
<evidence type="ECO:0000313" key="6">
    <source>
        <dbReference type="EMBL" id="PTL71740.1"/>
    </source>
</evidence>
<dbReference type="PROSITE" id="PS50853">
    <property type="entry name" value="FN3"/>
    <property type="match status" value="3"/>
</dbReference>
<feature type="chain" id="PRO_5015660184" description="Fibronectin type-III domain-containing protein" evidence="4">
    <location>
        <begin position="27"/>
        <end position="812"/>
    </location>
</feature>
<feature type="domain" description="Fibronectin type-III" evidence="5">
    <location>
        <begin position="355"/>
        <end position="459"/>
    </location>
</feature>
<dbReference type="SUPFAM" id="SSF49265">
    <property type="entry name" value="Fibronectin type III"/>
    <property type="match status" value="2"/>
</dbReference>
<evidence type="ECO:0000256" key="4">
    <source>
        <dbReference type="SAM" id="SignalP"/>
    </source>
</evidence>
<keyword evidence="4" id="KW-0732">Signal</keyword>
<organism evidence="6 7">
    <name type="scientific">Rathayibacter caricis DSM 15933</name>
    <dbReference type="NCBI Taxonomy" id="1328867"/>
    <lineage>
        <taxon>Bacteria</taxon>
        <taxon>Bacillati</taxon>
        <taxon>Actinomycetota</taxon>
        <taxon>Actinomycetes</taxon>
        <taxon>Micrococcales</taxon>
        <taxon>Microbacteriaceae</taxon>
        <taxon>Rathayibacter</taxon>
    </lineage>
</organism>
<accession>A0A2T4UQE4</accession>
<dbReference type="InterPro" id="IPR013783">
    <property type="entry name" value="Ig-like_fold"/>
</dbReference>
<keyword evidence="2" id="KW-0378">Hydrolase</keyword>
<gene>
    <name evidence="6" type="ORF">C1I63_02005</name>
</gene>
<dbReference type="Proteomes" id="UP000241085">
    <property type="component" value="Unassembled WGS sequence"/>
</dbReference>
<keyword evidence="7" id="KW-1185">Reference proteome</keyword>
<reference evidence="6 7" key="1">
    <citation type="submission" date="2018-03" db="EMBL/GenBank/DDBJ databases">
        <title>Bacteriophage NCPPB3778 and a type I-E CRISPR drive the evolution of the US Biological Select Agent, Rathayibacter toxicus.</title>
        <authorList>
            <person name="Davis E.W.II."/>
            <person name="Tabima J.F."/>
            <person name="Weisberg A.J."/>
            <person name="Dantas Lopes L."/>
            <person name="Wiseman M.S."/>
            <person name="Wiseman M.S."/>
            <person name="Pupko T."/>
            <person name="Belcher M.S."/>
            <person name="Sechler A.J."/>
            <person name="Tancos M.A."/>
            <person name="Schroeder B.K."/>
            <person name="Murray T.D."/>
            <person name="Luster D.G."/>
            <person name="Schneider W.L."/>
            <person name="Rogers E."/>
            <person name="Andreote F.D."/>
            <person name="Grunwald N.J."/>
            <person name="Putnam M.L."/>
            <person name="Chang J.H."/>
        </authorList>
    </citation>
    <scope>NUCLEOTIDE SEQUENCE [LARGE SCALE GENOMIC DNA]</scope>
    <source>
        <strain evidence="6 7">DSM 15933</strain>
    </source>
</reference>
<keyword evidence="1" id="KW-0677">Repeat</keyword>
<feature type="domain" description="Fibronectin type-III" evidence="5">
    <location>
        <begin position="32"/>
        <end position="135"/>
    </location>
</feature>
<dbReference type="Gene3D" id="2.60.40.2700">
    <property type="match status" value="4"/>
</dbReference>
<dbReference type="GO" id="GO:0016798">
    <property type="term" value="F:hydrolase activity, acting on glycosyl bonds"/>
    <property type="evidence" value="ECO:0007669"/>
    <property type="project" value="UniProtKB-KW"/>
</dbReference>
<evidence type="ECO:0000256" key="2">
    <source>
        <dbReference type="ARBA" id="ARBA00023295"/>
    </source>
</evidence>
<dbReference type="SMART" id="SM00060">
    <property type="entry name" value="FN3"/>
    <property type="match status" value="4"/>
</dbReference>
<dbReference type="InterPro" id="IPR003961">
    <property type="entry name" value="FN3_dom"/>
</dbReference>
<dbReference type="AlphaFoldDB" id="A0A2T4UQE4"/>
<evidence type="ECO:0000256" key="1">
    <source>
        <dbReference type="ARBA" id="ARBA00022737"/>
    </source>
</evidence>
<dbReference type="PANTHER" id="PTHR46708:SF2">
    <property type="entry name" value="FIBRONECTIN TYPE-III DOMAIN-CONTAINING PROTEIN"/>
    <property type="match status" value="1"/>
</dbReference>
<dbReference type="GO" id="GO:0000272">
    <property type="term" value="P:polysaccharide catabolic process"/>
    <property type="evidence" value="ECO:0007669"/>
    <property type="project" value="UniProtKB-KW"/>
</dbReference>
<keyword evidence="2" id="KW-0326">Glycosidase</keyword>
<dbReference type="CDD" id="cd00063">
    <property type="entry name" value="FN3"/>
    <property type="match status" value="2"/>
</dbReference>